<dbReference type="CDD" id="cd00293">
    <property type="entry name" value="USP-like"/>
    <property type="match status" value="1"/>
</dbReference>
<proteinExistence type="inferred from homology"/>
<dbReference type="Proteomes" id="UP000321938">
    <property type="component" value="Unassembled WGS sequence"/>
</dbReference>
<evidence type="ECO:0000313" key="4">
    <source>
        <dbReference type="Proteomes" id="UP000321938"/>
    </source>
</evidence>
<gene>
    <name evidence="3" type="ORF">ES692_11720</name>
</gene>
<dbReference type="InterPro" id="IPR006015">
    <property type="entry name" value="Universal_stress_UspA"/>
</dbReference>
<protein>
    <submittedName>
        <fullName evidence="3">Universal stress protein</fullName>
    </submittedName>
</protein>
<comment type="similarity">
    <text evidence="1">Belongs to the universal stress protein A family.</text>
</comment>
<name>A0A5C7B6V4_9FLAO</name>
<organism evidence="3 4">
    <name type="scientific">Psychroserpens burtonensis</name>
    <dbReference type="NCBI Taxonomy" id="49278"/>
    <lineage>
        <taxon>Bacteria</taxon>
        <taxon>Pseudomonadati</taxon>
        <taxon>Bacteroidota</taxon>
        <taxon>Flavobacteriia</taxon>
        <taxon>Flavobacteriales</taxon>
        <taxon>Flavobacteriaceae</taxon>
        <taxon>Psychroserpens</taxon>
    </lineage>
</organism>
<dbReference type="EMBL" id="VOSB01000016">
    <property type="protein sequence ID" value="TXE16721.1"/>
    <property type="molecule type" value="Genomic_DNA"/>
</dbReference>
<dbReference type="PANTHER" id="PTHR31964">
    <property type="entry name" value="ADENINE NUCLEOTIDE ALPHA HYDROLASES-LIKE SUPERFAMILY PROTEIN"/>
    <property type="match status" value="1"/>
</dbReference>
<feature type="domain" description="UspA" evidence="2">
    <location>
        <begin position="1"/>
        <end position="147"/>
    </location>
</feature>
<dbReference type="Gene3D" id="3.40.50.12370">
    <property type="match status" value="1"/>
</dbReference>
<keyword evidence="4" id="KW-1185">Reference proteome</keyword>
<dbReference type="RefSeq" id="WP_028872138.1">
    <property type="nucleotide sequence ID" value="NZ_VOSB01000016.1"/>
</dbReference>
<dbReference type="PANTHER" id="PTHR31964:SF113">
    <property type="entry name" value="USPA DOMAIN-CONTAINING PROTEIN"/>
    <property type="match status" value="1"/>
</dbReference>
<dbReference type="OrthoDB" id="9788959at2"/>
<evidence type="ECO:0000256" key="1">
    <source>
        <dbReference type="ARBA" id="ARBA00008791"/>
    </source>
</evidence>
<dbReference type="PRINTS" id="PR01438">
    <property type="entry name" value="UNVRSLSTRESS"/>
</dbReference>
<dbReference type="Pfam" id="PF00582">
    <property type="entry name" value="Usp"/>
    <property type="match status" value="1"/>
</dbReference>
<evidence type="ECO:0000259" key="2">
    <source>
        <dbReference type="Pfam" id="PF00582"/>
    </source>
</evidence>
<comment type="caution">
    <text evidence="3">The sequence shown here is derived from an EMBL/GenBank/DDBJ whole genome shotgun (WGS) entry which is preliminary data.</text>
</comment>
<dbReference type="SUPFAM" id="SSF52402">
    <property type="entry name" value="Adenine nucleotide alpha hydrolases-like"/>
    <property type="match status" value="2"/>
</dbReference>
<evidence type="ECO:0000313" key="3">
    <source>
        <dbReference type="EMBL" id="TXE16721.1"/>
    </source>
</evidence>
<sequence>MKHILLPTDFSENSWNAISYALHLFKEEACTFYILNTYTPVIYHVEYVMGYPAQFGLGDAIRNTSQKNLKELVDKISSEFGNNTKHKFETIARFDTLILGIKEVAIKYNIDLLVMGTKGATGAKEVLFGSNTVHVFKEIKCPILAIPSHFKYEAPHEILFPTDLEVHYKNAQLNILQEIVATNHSRINAMHISTGYDLTQRQKDNKSNLESIFEHTAFLFHDVRSMNITEAISEFQLKHKINLLAMINNKHSFYENLFFRNTVNQIGFHLNIPFLVLPVKI</sequence>
<accession>A0A5C7B6V4</accession>
<dbReference type="InterPro" id="IPR006016">
    <property type="entry name" value="UspA"/>
</dbReference>
<reference evidence="3 4" key="1">
    <citation type="submission" date="2019-08" db="EMBL/GenBank/DDBJ databases">
        <title>Genome of Psychroserpens burtonensis ACAM 167.</title>
        <authorList>
            <person name="Bowman J.P."/>
        </authorList>
    </citation>
    <scope>NUCLEOTIDE SEQUENCE [LARGE SCALE GENOMIC DNA]</scope>
    <source>
        <strain evidence="3 4">ACAM 167</strain>
    </source>
</reference>
<dbReference type="STRING" id="1123037.GCA_000425305_02345"/>
<dbReference type="AlphaFoldDB" id="A0A5C7B6V4"/>